<dbReference type="GO" id="GO:0005681">
    <property type="term" value="C:spliceosomal complex"/>
    <property type="evidence" value="ECO:0007669"/>
    <property type="project" value="TreeGrafter"/>
</dbReference>
<feature type="domain" description="Splicing factor cactin central" evidence="3">
    <location>
        <begin position="5"/>
        <end position="145"/>
    </location>
</feature>
<feature type="region of interest" description="Disordered" evidence="2">
    <location>
        <begin position="294"/>
        <end position="320"/>
    </location>
</feature>
<organism evidence="4 5">
    <name type="scientific">Eimeria praecox</name>
    <dbReference type="NCBI Taxonomy" id="51316"/>
    <lineage>
        <taxon>Eukaryota</taxon>
        <taxon>Sar</taxon>
        <taxon>Alveolata</taxon>
        <taxon>Apicomplexa</taxon>
        <taxon>Conoidasida</taxon>
        <taxon>Coccidia</taxon>
        <taxon>Eucoccidiorida</taxon>
        <taxon>Eimeriorina</taxon>
        <taxon>Eimeriidae</taxon>
        <taxon>Eimeria</taxon>
    </lineage>
</organism>
<dbReference type="InterPro" id="IPR018816">
    <property type="entry name" value="Cactin_central"/>
</dbReference>
<gene>
    <name evidence="4" type="ORF">EPH_0064280</name>
</gene>
<dbReference type="GO" id="GO:0045292">
    <property type="term" value="P:mRNA cis splicing, via spliceosome"/>
    <property type="evidence" value="ECO:0007669"/>
    <property type="project" value="TreeGrafter"/>
</dbReference>
<evidence type="ECO:0000256" key="1">
    <source>
        <dbReference type="SAM" id="Coils"/>
    </source>
</evidence>
<sequence>MTVPMIEEMLSDVKLHIGVDTTAVDKDYQDFWQALLVLTKDALERAERKQKVLEELRKNSSADAAAQAAAILANNTSIGDIRDADVGIAAGVASDITAILSGKTPEELDALKESIKIKLETEEDVDSAYWEAILQKIPLFRARAICLVYHQRIQERAAELDHQLKCERAEAEAALLKARAEEKGLTDDLLLATEAATREQQKVQQIQEQAKRMARAVEKEINPGADGSYSPELEPYEDEAEAPKPRGPYSPLLYPFDEFRMEMNILHPDEELEQRMAERKIAKHREREKRLIQLGLDKDKNTQEEEDDEEILDPAAKIVT</sequence>
<dbReference type="EMBL" id="HG693971">
    <property type="protein sequence ID" value="CDI85558.1"/>
    <property type="molecule type" value="Genomic_DNA"/>
</dbReference>
<accession>U6H278</accession>
<reference evidence="4" key="2">
    <citation type="submission" date="2013-10" db="EMBL/GenBank/DDBJ databases">
        <authorList>
            <person name="Aslett M."/>
        </authorList>
    </citation>
    <scope>NUCLEOTIDE SEQUENCE [LARGE SCALE GENOMIC DNA]</scope>
    <source>
        <strain evidence="4">Houghton</strain>
    </source>
</reference>
<dbReference type="VEuPathDB" id="ToxoDB:EPH_0064280"/>
<feature type="compositionally biased region" description="Basic and acidic residues" evidence="2">
    <location>
        <begin position="294"/>
        <end position="303"/>
    </location>
</feature>
<reference evidence="4" key="1">
    <citation type="submission" date="2013-10" db="EMBL/GenBank/DDBJ databases">
        <title>Genomic analysis of the causative agents of coccidiosis in chickens.</title>
        <authorList>
            <person name="Reid A.J."/>
            <person name="Blake D."/>
            <person name="Billington K."/>
            <person name="Browne H."/>
            <person name="Dunn M."/>
            <person name="Hung S."/>
            <person name="Kawahara F."/>
            <person name="Miranda-Saavedra D."/>
            <person name="Mourier T."/>
            <person name="Nagra H."/>
            <person name="Otto T.D."/>
            <person name="Rawlings N."/>
            <person name="Sanchez A."/>
            <person name="Sanders M."/>
            <person name="Subramaniam C."/>
            <person name="Tay Y."/>
            <person name="Dear P."/>
            <person name="Doerig C."/>
            <person name="Gruber A."/>
            <person name="Parkinson J."/>
            <person name="Shirley M."/>
            <person name="Wan K.L."/>
            <person name="Berriman M."/>
            <person name="Tomley F."/>
            <person name="Pain A."/>
        </authorList>
    </citation>
    <scope>NUCLEOTIDE SEQUENCE [LARGE SCALE GENOMIC DNA]</scope>
    <source>
        <strain evidence="4">Houghton</strain>
    </source>
</reference>
<dbReference type="PANTHER" id="PTHR21737">
    <property type="entry name" value="POLYGLUTAMINE BINDING PROTEIN 1/MARVEL MEMBRANE-ASSOCIATING DOMAIN CONTAINING 3"/>
    <property type="match status" value="1"/>
</dbReference>
<evidence type="ECO:0000259" key="3">
    <source>
        <dbReference type="Pfam" id="PF10312"/>
    </source>
</evidence>
<protein>
    <recommendedName>
        <fullName evidence="3">Splicing factor cactin central domain-containing protein</fullName>
    </recommendedName>
</protein>
<dbReference type="OrthoDB" id="265955at2759"/>
<evidence type="ECO:0000313" key="4">
    <source>
        <dbReference type="EMBL" id="CDI85558.1"/>
    </source>
</evidence>
<dbReference type="PANTHER" id="PTHR21737:SF4">
    <property type="entry name" value="SPLICING FACTOR CACTIN"/>
    <property type="match status" value="1"/>
</dbReference>
<evidence type="ECO:0000313" key="5">
    <source>
        <dbReference type="Proteomes" id="UP000018201"/>
    </source>
</evidence>
<feature type="region of interest" description="Disordered" evidence="2">
    <location>
        <begin position="220"/>
        <end position="249"/>
    </location>
</feature>
<proteinExistence type="predicted"/>
<dbReference type="GO" id="GO:0005737">
    <property type="term" value="C:cytoplasm"/>
    <property type="evidence" value="ECO:0007669"/>
    <property type="project" value="TreeGrafter"/>
</dbReference>
<dbReference type="AlphaFoldDB" id="U6H278"/>
<evidence type="ECO:0000256" key="2">
    <source>
        <dbReference type="SAM" id="MobiDB-lite"/>
    </source>
</evidence>
<feature type="coiled-coil region" evidence="1">
    <location>
        <begin position="36"/>
        <end position="63"/>
    </location>
</feature>
<name>U6H278_9EIME</name>
<dbReference type="Proteomes" id="UP000018201">
    <property type="component" value="Unassembled WGS sequence"/>
</dbReference>
<keyword evidence="1" id="KW-0175">Coiled coil</keyword>
<dbReference type="Pfam" id="PF10312">
    <property type="entry name" value="Cactin_mid"/>
    <property type="match status" value="1"/>
</dbReference>
<keyword evidence="5" id="KW-1185">Reference proteome</keyword>